<sequence length="638" mass="73990">MKIGRNDPCPCGSGKKYKKCCGNKKVVDLSGTILKEELDQLYFRFEEYVAEYYPLLLPPEESSGELDRFKAHMDMMERTVFEKNGQQGQSIMQEYVDRVAKDISRPMTKQSVEAWPESVPGLFTLTERTSDHSVQMKQEWTDETYDVRESTIAQGIQDSETYYFGVLMKWGREYLFVPGALSMVPEAFDKFSSIVEKEYKASKSRKSIVAFFASRFTHYVDVLFHLELEQDTDISEVWNGSDKEREVLRLLEEHLAPEAKQGEAFEHMQVIWMYYCDHYSPTIRKPEVFAAVLEYFYRESPFTGSSLPSATQKELAKKYGVSPNSISRRFDDLEEVFFDMVEKSGGMEQSPSPQMAIPTFPSWEVAAERVSYEMNFRLSNKSFSSINEMEQFIQSNENQPFTPETDEQKAQLLAYDAYQSDSLEQREKLVEEALQLDPGSVDARVLKASLEEETTKKLLLLLSACNDVLRDGWLDTSEGDLWRDVFARPFMRAQELLAAVYAEKKEYKEAIHYYEGLLEYNENDNQGIREKLFPLYIQTGQEGNAHRLLEKYEDNGTWNMYSDVLLAIIAQLQGDILQEWVMEAEQTNPYVIPYLLGEKTWTNLPESYRPGTEEEAIVYAYCNANAWESHKKELVRFR</sequence>
<protein>
    <submittedName>
        <fullName evidence="2">SEC-C motif-containing protein</fullName>
    </submittedName>
</protein>
<dbReference type="SUPFAM" id="SSF103642">
    <property type="entry name" value="Sec-C motif"/>
    <property type="match status" value="1"/>
</dbReference>
<dbReference type="Pfam" id="PF02810">
    <property type="entry name" value="SEC-C"/>
    <property type="match status" value="1"/>
</dbReference>
<evidence type="ECO:0000256" key="1">
    <source>
        <dbReference type="PROSITE-ProRule" id="PRU00339"/>
    </source>
</evidence>
<evidence type="ECO:0000313" key="3">
    <source>
        <dbReference type="Proteomes" id="UP000198860"/>
    </source>
</evidence>
<dbReference type="PROSITE" id="PS50005">
    <property type="entry name" value="TPR"/>
    <property type="match status" value="1"/>
</dbReference>
<dbReference type="InterPro" id="IPR011990">
    <property type="entry name" value="TPR-like_helical_dom_sf"/>
</dbReference>
<dbReference type="InterPro" id="IPR019734">
    <property type="entry name" value="TPR_rpt"/>
</dbReference>
<feature type="repeat" description="TPR" evidence="1">
    <location>
        <begin position="491"/>
        <end position="524"/>
    </location>
</feature>
<name>A0A1H0IEX9_HALAD</name>
<dbReference type="Gene3D" id="1.25.40.10">
    <property type="entry name" value="Tetratricopeptide repeat domain"/>
    <property type="match status" value="1"/>
</dbReference>
<dbReference type="STRING" id="240303.SAMN05421677_10459"/>
<dbReference type="EMBL" id="FNIZ01000004">
    <property type="protein sequence ID" value="SDO29915.1"/>
    <property type="molecule type" value="Genomic_DNA"/>
</dbReference>
<keyword evidence="1" id="KW-0802">TPR repeat</keyword>
<organism evidence="2 3">
    <name type="scientific">Halobacillus aidingensis</name>
    <dbReference type="NCBI Taxonomy" id="240303"/>
    <lineage>
        <taxon>Bacteria</taxon>
        <taxon>Bacillati</taxon>
        <taxon>Bacillota</taxon>
        <taxon>Bacilli</taxon>
        <taxon>Bacillales</taxon>
        <taxon>Bacillaceae</taxon>
        <taxon>Halobacillus</taxon>
    </lineage>
</organism>
<dbReference type="RefSeq" id="WP_208599160.1">
    <property type="nucleotide sequence ID" value="NZ_FNIZ01000004.1"/>
</dbReference>
<dbReference type="Proteomes" id="UP000198860">
    <property type="component" value="Unassembled WGS sequence"/>
</dbReference>
<dbReference type="Gene3D" id="3.10.450.50">
    <property type="match status" value="1"/>
</dbReference>
<evidence type="ECO:0000313" key="2">
    <source>
        <dbReference type="EMBL" id="SDO29915.1"/>
    </source>
</evidence>
<proteinExistence type="predicted"/>
<keyword evidence="3" id="KW-1185">Reference proteome</keyword>
<accession>A0A1H0IEX9</accession>
<dbReference type="SUPFAM" id="SSF48452">
    <property type="entry name" value="TPR-like"/>
    <property type="match status" value="1"/>
</dbReference>
<dbReference type="AlphaFoldDB" id="A0A1H0IEX9"/>
<dbReference type="InterPro" id="IPR004027">
    <property type="entry name" value="SEC_C_motif"/>
</dbReference>
<gene>
    <name evidence="2" type="ORF">SAMN05421677_10459</name>
</gene>
<reference evidence="3" key="1">
    <citation type="submission" date="2016-10" db="EMBL/GenBank/DDBJ databases">
        <authorList>
            <person name="Varghese N."/>
            <person name="Submissions S."/>
        </authorList>
    </citation>
    <scope>NUCLEOTIDE SEQUENCE [LARGE SCALE GENOMIC DNA]</scope>
    <source>
        <strain evidence="3">CGMCC 1.3703</strain>
    </source>
</reference>